<dbReference type="EMBL" id="JAKIJS010000001">
    <property type="protein sequence ID" value="MCF6136704.1"/>
    <property type="molecule type" value="Genomic_DNA"/>
</dbReference>
<gene>
    <name evidence="3" type="ORF">L2716_03115</name>
</gene>
<dbReference type="Gene3D" id="3.30.2140.20">
    <property type="match status" value="1"/>
</dbReference>
<organism evidence="3 4">
    <name type="scientific">Pseudalkalibacillus berkeleyi</name>
    <dbReference type="NCBI Taxonomy" id="1069813"/>
    <lineage>
        <taxon>Bacteria</taxon>
        <taxon>Bacillati</taxon>
        <taxon>Bacillota</taxon>
        <taxon>Bacilli</taxon>
        <taxon>Bacillales</taxon>
        <taxon>Fictibacillaceae</taxon>
        <taxon>Pseudalkalibacillus</taxon>
    </lineage>
</organism>
<proteinExistence type="inferred from homology"/>
<dbReference type="InterPro" id="IPR038765">
    <property type="entry name" value="Papain-like_cys_pep_sf"/>
</dbReference>
<dbReference type="PANTHER" id="PTHR11786:SF0">
    <property type="entry name" value="ARYLAMINE N-ACETYLTRANSFERASE 4-RELATED"/>
    <property type="match status" value="1"/>
</dbReference>
<evidence type="ECO:0000256" key="2">
    <source>
        <dbReference type="RuleBase" id="RU003452"/>
    </source>
</evidence>
<name>A0ABS9GVI2_9BACL</name>
<evidence type="ECO:0000313" key="3">
    <source>
        <dbReference type="EMBL" id="MCF6136704.1"/>
    </source>
</evidence>
<sequence length="277" mass="33116">MKTIQHPLPNEVIERYLAILRTPLQNIDLSFLKILIRAHLHTIPYENFSKFHYVQQFPIRKFYLPSTQEFLSRFEDQGWGGTCYPLNIHFSRLLQSLGYDCALVRVRKGHIAIQVNFSNRLYYVDVGYGCPLFQPIQLPLEGMMKFRKMGEEVYIRKRSDWTYEIDRHAEGRSFVQKEIDWKAIPLSHFIEDIRQSYLDTAENKVMRRLSATIFKPRYCYYLNNDTITRKNENTKEVLRFKNRDEWASKVYQIFGIDEVVALNAVHFLEKRNLNLFE</sequence>
<comment type="similarity">
    <text evidence="1 2">Belongs to the arylamine N-acetyltransferase family.</text>
</comment>
<dbReference type="Proteomes" id="UP001649381">
    <property type="component" value="Unassembled WGS sequence"/>
</dbReference>
<evidence type="ECO:0000256" key="1">
    <source>
        <dbReference type="ARBA" id="ARBA00006547"/>
    </source>
</evidence>
<dbReference type="InterPro" id="IPR053710">
    <property type="entry name" value="Arylamine_NAT_domain_sf"/>
</dbReference>
<dbReference type="PRINTS" id="PR01543">
    <property type="entry name" value="ANATRNSFRASE"/>
</dbReference>
<reference evidence="3 4" key="1">
    <citation type="submission" date="2022-01" db="EMBL/GenBank/DDBJ databases">
        <title>Alkalihalobacillus sp. EGI L200015, a novel bacterium isolated from a salt lake sediment.</title>
        <authorList>
            <person name="Gao L."/>
            <person name="Fang B.-Z."/>
            <person name="Li W.-J."/>
        </authorList>
    </citation>
    <scope>NUCLEOTIDE SEQUENCE [LARGE SCALE GENOMIC DNA]</scope>
    <source>
        <strain evidence="3 4">KCTC 12718</strain>
    </source>
</reference>
<dbReference type="Pfam" id="PF00797">
    <property type="entry name" value="Acetyltransf_2"/>
    <property type="match status" value="1"/>
</dbReference>
<dbReference type="InterPro" id="IPR001447">
    <property type="entry name" value="Arylamine_N-AcTrfase"/>
</dbReference>
<protein>
    <submittedName>
        <fullName evidence="3">Arylamine N-acetyltransferase</fullName>
    </submittedName>
</protein>
<dbReference type="SUPFAM" id="SSF54001">
    <property type="entry name" value="Cysteine proteinases"/>
    <property type="match status" value="1"/>
</dbReference>
<keyword evidence="4" id="KW-1185">Reference proteome</keyword>
<accession>A0ABS9GVI2</accession>
<dbReference type="RefSeq" id="WP_236331684.1">
    <property type="nucleotide sequence ID" value="NZ_JAKIJS010000001.1"/>
</dbReference>
<dbReference type="PANTHER" id="PTHR11786">
    <property type="entry name" value="N-HYDROXYARYLAMINE O-ACETYLTRANSFERASE"/>
    <property type="match status" value="1"/>
</dbReference>
<evidence type="ECO:0000313" key="4">
    <source>
        <dbReference type="Proteomes" id="UP001649381"/>
    </source>
</evidence>
<comment type="caution">
    <text evidence="3">The sequence shown here is derived from an EMBL/GenBank/DDBJ whole genome shotgun (WGS) entry which is preliminary data.</text>
</comment>